<keyword evidence="6 7" id="KW-0472">Membrane</keyword>
<feature type="domain" description="Bacterial sugar transferase" evidence="8">
    <location>
        <begin position="280"/>
        <end position="459"/>
    </location>
</feature>
<feature type="transmembrane region" description="Helical" evidence="7">
    <location>
        <begin position="12"/>
        <end position="31"/>
    </location>
</feature>
<evidence type="ECO:0000256" key="4">
    <source>
        <dbReference type="ARBA" id="ARBA00022692"/>
    </source>
</evidence>
<dbReference type="NCBIfam" id="TIGR03025">
    <property type="entry name" value="EPS_sugtrans"/>
    <property type="match status" value="1"/>
</dbReference>
<dbReference type="InterPro" id="IPR036291">
    <property type="entry name" value="NAD(P)-bd_dom_sf"/>
</dbReference>
<dbReference type="SUPFAM" id="SSF51735">
    <property type="entry name" value="NAD(P)-binding Rossmann-fold domains"/>
    <property type="match status" value="1"/>
</dbReference>
<dbReference type="EC" id="2.7.8.31" evidence="9"/>
<dbReference type="Proteomes" id="UP000614200">
    <property type="component" value="Unassembled WGS sequence"/>
</dbReference>
<feature type="transmembrane region" description="Helical" evidence="7">
    <location>
        <begin position="112"/>
        <end position="135"/>
    </location>
</feature>
<evidence type="ECO:0000259" key="8">
    <source>
        <dbReference type="Pfam" id="PF02397"/>
    </source>
</evidence>
<feature type="transmembrane region" description="Helical" evidence="7">
    <location>
        <begin position="285"/>
        <end position="306"/>
    </location>
</feature>
<keyword evidence="10" id="KW-1185">Reference proteome</keyword>
<dbReference type="InterPro" id="IPR017475">
    <property type="entry name" value="EPS_sugar_tfrase"/>
</dbReference>
<feature type="transmembrane region" description="Helical" evidence="7">
    <location>
        <begin position="43"/>
        <end position="68"/>
    </location>
</feature>
<dbReference type="InterPro" id="IPR003362">
    <property type="entry name" value="Bact_transf"/>
</dbReference>
<dbReference type="GO" id="GO:0089702">
    <property type="term" value="F:undecaprenyl-phosphate glucose phosphotransferase activity"/>
    <property type="evidence" value="ECO:0007669"/>
    <property type="project" value="UniProtKB-EC"/>
</dbReference>
<dbReference type="InterPro" id="IPR017473">
    <property type="entry name" value="Undecaprenyl-P_gluc_Ptfrase"/>
</dbReference>
<keyword evidence="4 7" id="KW-0812">Transmembrane</keyword>
<dbReference type="Pfam" id="PF02397">
    <property type="entry name" value="Bac_transf"/>
    <property type="match status" value="1"/>
</dbReference>
<protein>
    <submittedName>
        <fullName evidence="9">Undecaprenyl-phosphate glucose phosphotransferase</fullName>
        <ecNumber evidence="9">2.7.8.31</ecNumber>
    </submittedName>
</protein>
<dbReference type="PANTHER" id="PTHR30576:SF0">
    <property type="entry name" value="UNDECAPRENYL-PHOSPHATE N-ACETYLGALACTOSAMINYL 1-PHOSPHATE TRANSFERASE-RELATED"/>
    <property type="match status" value="1"/>
</dbReference>
<evidence type="ECO:0000256" key="3">
    <source>
        <dbReference type="ARBA" id="ARBA00022679"/>
    </source>
</evidence>
<sequence length="467" mass="54365">MFKENQKTLNQLQIVIDIVVMCITFSLAHYIRFYTTFFSEGILAITLAEAFVPLLASVPIYLILYNFLGLYQVRSYRIFDELKGVIKVNTYGIVTLVLILFVFKIVDFSRLVLMTFYFLNIIFTFFSRAMIISLVQNYRKRGYNLKKCLLIGFNDIGKQFIKNVEKNPAFGYKIIGILDDVTIKRRELPKECEIKGKIDELETLLESEPIDVVTIALAGDAYDRLGTIIFLCEKHGAKTNIIPYYYQYIPARPYMDDLEGMPIIDTRHVPLDNLFKAIAKRLVDILISSIAIVLFSPIMLLSALIIKLTSPGPIIFKQERVGLNRKNFEMYKFRSMHVETPSQEKVKWTTENDPRKTKWGNFMRKTSIDELPQFFNVLKGDMSVVGPRPERPYFVDQFKEKIPKYMIKHQVRPGITGWAQVNGWRGDTSIEKRIEFDLYYIENWTMSLDVKVVLLTFFKGFINKNAY</sequence>
<evidence type="ECO:0000256" key="5">
    <source>
        <dbReference type="ARBA" id="ARBA00022989"/>
    </source>
</evidence>
<accession>A0ABR9ZZU8</accession>
<gene>
    <name evidence="9" type="ORF">ISU02_18775</name>
</gene>
<reference evidence="9 10" key="1">
    <citation type="submission" date="2020-11" db="EMBL/GenBank/DDBJ databases">
        <title>Fusibacter basophilias sp. nov.</title>
        <authorList>
            <person name="Qiu D."/>
        </authorList>
    </citation>
    <scope>NUCLEOTIDE SEQUENCE [LARGE SCALE GENOMIC DNA]</scope>
    <source>
        <strain evidence="9 10">Q10-2</strain>
    </source>
</reference>
<name>A0ABR9ZZU8_9FIRM</name>
<comment type="caution">
    <text evidence="9">The sequence shown here is derived from an EMBL/GenBank/DDBJ whole genome shotgun (WGS) entry which is preliminary data.</text>
</comment>
<evidence type="ECO:0000256" key="7">
    <source>
        <dbReference type="SAM" id="Phobius"/>
    </source>
</evidence>
<evidence type="ECO:0000256" key="2">
    <source>
        <dbReference type="ARBA" id="ARBA00006464"/>
    </source>
</evidence>
<dbReference type="Gene3D" id="3.40.50.720">
    <property type="entry name" value="NAD(P)-binding Rossmann-like Domain"/>
    <property type="match status" value="1"/>
</dbReference>
<dbReference type="PANTHER" id="PTHR30576">
    <property type="entry name" value="COLANIC BIOSYNTHESIS UDP-GLUCOSE LIPID CARRIER TRANSFERASE"/>
    <property type="match status" value="1"/>
</dbReference>
<dbReference type="RefSeq" id="WP_194703392.1">
    <property type="nucleotide sequence ID" value="NZ_JADKNH010000013.1"/>
</dbReference>
<evidence type="ECO:0000256" key="1">
    <source>
        <dbReference type="ARBA" id="ARBA00004141"/>
    </source>
</evidence>
<organism evidence="9 10">
    <name type="scientific">Fusibacter ferrireducens</name>
    <dbReference type="NCBI Taxonomy" id="2785058"/>
    <lineage>
        <taxon>Bacteria</taxon>
        <taxon>Bacillati</taxon>
        <taxon>Bacillota</taxon>
        <taxon>Clostridia</taxon>
        <taxon>Eubacteriales</taxon>
        <taxon>Eubacteriales Family XII. Incertae Sedis</taxon>
        <taxon>Fusibacter</taxon>
    </lineage>
</organism>
<proteinExistence type="inferred from homology"/>
<dbReference type="NCBIfam" id="TIGR03023">
    <property type="entry name" value="WcaJ_sugtrans"/>
    <property type="match status" value="1"/>
</dbReference>
<comment type="similarity">
    <text evidence="2">Belongs to the bacterial sugar transferase family.</text>
</comment>
<evidence type="ECO:0000313" key="9">
    <source>
        <dbReference type="EMBL" id="MBF4695149.1"/>
    </source>
</evidence>
<comment type="subcellular location">
    <subcellularLocation>
        <location evidence="1">Membrane</location>
        <topology evidence="1">Multi-pass membrane protein</topology>
    </subcellularLocation>
</comment>
<dbReference type="EMBL" id="JADKNH010000013">
    <property type="protein sequence ID" value="MBF4695149.1"/>
    <property type="molecule type" value="Genomic_DNA"/>
</dbReference>
<keyword evidence="5 7" id="KW-1133">Transmembrane helix</keyword>
<keyword evidence="3 9" id="KW-0808">Transferase</keyword>
<feature type="transmembrane region" description="Helical" evidence="7">
    <location>
        <begin position="88"/>
        <end position="106"/>
    </location>
</feature>
<evidence type="ECO:0000256" key="6">
    <source>
        <dbReference type="ARBA" id="ARBA00023136"/>
    </source>
</evidence>
<evidence type="ECO:0000313" key="10">
    <source>
        <dbReference type="Proteomes" id="UP000614200"/>
    </source>
</evidence>
<dbReference type="Pfam" id="PF13727">
    <property type="entry name" value="CoA_binding_3"/>
    <property type="match status" value="1"/>
</dbReference>